<evidence type="ECO:0000313" key="2">
    <source>
        <dbReference type="EMBL" id="GAA0539315.1"/>
    </source>
</evidence>
<dbReference type="EMBL" id="BAAAEO010000001">
    <property type="protein sequence ID" value="GAA0539315.1"/>
    <property type="molecule type" value="Genomic_DNA"/>
</dbReference>
<name>A0ABN1DBF6_9GAMM</name>
<proteinExistence type="predicted"/>
<keyword evidence="1" id="KW-1133">Transmembrane helix</keyword>
<reference evidence="2 3" key="1">
    <citation type="journal article" date="2019" name="Int. J. Syst. Evol. Microbiol.">
        <title>The Global Catalogue of Microorganisms (GCM) 10K type strain sequencing project: providing services to taxonomists for standard genome sequencing and annotation.</title>
        <authorList>
            <consortium name="The Broad Institute Genomics Platform"/>
            <consortium name="The Broad Institute Genome Sequencing Center for Infectious Disease"/>
            <person name="Wu L."/>
            <person name="Ma J."/>
        </authorList>
    </citation>
    <scope>NUCLEOTIDE SEQUENCE [LARGE SCALE GENOMIC DNA]</scope>
    <source>
        <strain evidence="2 3">JCM 14331</strain>
    </source>
</reference>
<feature type="transmembrane region" description="Helical" evidence="1">
    <location>
        <begin position="62"/>
        <end position="82"/>
    </location>
</feature>
<keyword evidence="1" id="KW-0472">Membrane</keyword>
<organism evidence="2 3">
    <name type="scientific">Rheinheimera aquimaris</name>
    <dbReference type="NCBI Taxonomy" id="412437"/>
    <lineage>
        <taxon>Bacteria</taxon>
        <taxon>Pseudomonadati</taxon>
        <taxon>Pseudomonadota</taxon>
        <taxon>Gammaproteobacteria</taxon>
        <taxon>Chromatiales</taxon>
        <taxon>Chromatiaceae</taxon>
        <taxon>Rheinheimera</taxon>
    </lineage>
</organism>
<comment type="caution">
    <text evidence="2">The sequence shown here is derived from an EMBL/GenBank/DDBJ whole genome shotgun (WGS) entry which is preliminary data.</text>
</comment>
<evidence type="ECO:0000313" key="3">
    <source>
        <dbReference type="Proteomes" id="UP001501169"/>
    </source>
</evidence>
<dbReference type="Proteomes" id="UP001501169">
    <property type="component" value="Unassembled WGS sequence"/>
</dbReference>
<gene>
    <name evidence="2" type="ORF">GCM10009098_03570</name>
</gene>
<keyword evidence="1" id="KW-0812">Transmembrane</keyword>
<feature type="transmembrane region" description="Helical" evidence="1">
    <location>
        <begin position="29"/>
        <end position="50"/>
    </location>
</feature>
<keyword evidence="3" id="KW-1185">Reference proteome</keyword>
<accession>A0ABN1DBF6</accession>
<sequence length="89" mass="9710">MLLVTLGIPVVVILMVAFAVKLKSPYNYLLIVILAVCSTFIVDFIFCSVLKSQCEADALSAVAFVTHPALVCVITVIIYKVISEKSFLE</sequence>
<evidence type="ECO:0000256" key="1">
    <source>
        <dbReference type="SAM" id="Phobius"/>
    </source>
</evidence>
<protein>
    <submittedName>
        <fullName evidence="2">Uncharacterized protein</fullName>
    </submittedName>
</protein>